<feature type="region of interest" description="Disordered" evidence="1">
    <location>
        <begin position="108"/>
        <end position="228"/>
    </location>
</feature>
<evidence type="ECO:0000259" key="2">
    <source>
        <dbReference type="Pfam" id="PF20636"/>
    </source>
</evidence>
<dbReference type="InterPro" id="IPR049481">
    <property type="entry name" value="SMN_G2-BD"/>
</dbReference>
<proteinExistence type="predicted"/>
<feature type="compositionally biased region" description="Acidic residues" evidence="1">
    <location>
        <begin position="186"/>
        <end position="195"/>
    </location>
</feature>
<dbReference type="Pfam" id="PF20636">
    <property type="entry name" value="SMN_G2-BD"/>
    <property type="match status" value="1"/>
</dbReference>
<feature type="compositionally biased region" description="Acidic residues" evidence="1">
    <location>
        <begin position="202"/>
        <end position="212"/>
    </location>
</feature>
<feature type="compositionally biased region" description="Acidic residues" evidence="1">
    <location>
        <begin position="1"/>
        <end position="17"/>
    </location>
</feature>
<feature type="compositionally biased region" description="Basic residues" evidence="1">
    <location>
        <begin position="120"/>
        <end position="131"/>
    </location>
</feature>
<keyword evidence="4" id="KW-1185">Reference proteome</keyword>
<dbReference type="Proteomes" id="UP000193986">
    <property type="component" value="Unassembled WGS sequence"/>
</dbReference>
<dbReference type="EMBL" id="MCFC01000080">
    <property type="protein sequence ID" value="ORY23348.1"/>
    <property type="molecule type" value="Genomic_DNA"/>
</dbReference>
<dbReference type="OrthoDB" id="197400at2759"/>
<gene>
    <name evidence="3" type="ORF">BCR39DRAFT_590986</name>
</gene>
<comment type="caution">
    <text evidence="3">The sequence shown here is derived from an EMBL/GenBank/DDBJ whole genome shotgun (WGS) entry which is preliminary data.</text>
</comment>
<dbReference type="AlphaFoldDB" id="A0A1Y2AL99"/>
<sequence>MSDAEDMQLEIDDEEEQMNGSAPSSALPIIQLSFGNSAGGAWDDRELINAYDTAIDEFHLHHPGPGTWLDKATAALAKGQPLPSAQPKTAAWYKASFTGTAAQLLSEQHMPQLSDEPPSKKPRRENKKSRHQAIDPSNPYTNGGSSSRYNSNREHQQQRGPSPTYAPLSPTMGPASPPWAANGNENENEVGDEQDIQYGETGMDDEEEEDIQEPATYPAGPNYGVQPTGNVSADEAFSYAMTAQYWAGYWMGVAQTKSKPTGTSTTRVAKFAEGEGSGGPTNVLRTRRQFWRETNGTQALRR</sequence>
<protein>
    <recommendedName>
        <fullName evidence="2">Survival Motor Neuron Gemin2-binding domain-containing protein</fullName>
    </recommendedName>
</protein>
<organism evidence="3 4">
    <name type="scientific">Naematelia encephala</name>
    <dbReference type="NCBI Taxonomy" id="71784"/>
    <lineage>
        <taxon>Eukaryota</taxon>
        <taxon>Fungi</taxon>
        <taxon>Dikarya</taxon>
        <taxon>Basidiomycota</taxon>
        <taxon>Agaricomycotina</taxon>
        <taxon>Tremellomycetes</taxon>
        <taxon>Tremellales</taxon>
        <taxon>Naemateliaceae</taxon>
        <taxon>Naematelia</taxon>
    </lineage>
</organism>
<name>A0A1Y2AL99_9TREE</name>
<feature type="domain" description="Survival Motor Neuron Gemin2-binding" evidence="2">
    <location>
        <begin position="40"/>
        <end position="55"/>
    </location>
</feature>
<dbReference type="InParanoid" id="A0A1Y2AL99"/>
<evidence type="ECO:0000313" key="4">
    <source>
        <dbReference type="Proteomes" id="UP000193986"/>
    </source>
</evidence>
<accession>A0A1Y2AL99</accession>
<evidence type="ECO:0000256" key="1">
    <source>
        <dbReference type="SAM" id="MobiDB-lite"/>
    </source>
</evidence>
<reference evidence="3 4" key="1">
    <citation type="submission" date="2016-07" db="EMBL/GenBank/DDBJ databases">
        <title>Pervasive Adenine N6-methylation of Active Genes in Fungi.</title>
        <authorList>
            <consortium name="DOE Joint Genome Institute"/>
            <person name="Mondo S.J."/>
            <person name="Dannebaum R.O."/>
            <person name="Kuo R.C."/>
            <person name="Labutti K."/>
            <person name="Haridas S."/>
            <person name="Kuo A."/>
            <person name="Salamov A."/>
            <person name="Ahrendt S.R."/>
            <person name="Lipzen A."/>
            <person name="Sullivan W."/>
            <person name="Andreopoulos W.B."/>
            <person name="Clum A."/>
            <person name="Lindquist E."/>
            <person name="Daum C."/>
            <person name="Ramamoorthy G.K."/>
            <person name="Gryganskyi A."/>
            <person name="Culley D."/>
            <person name="Magnuson J.K."/>
            <person name="James T.Y."/>
            <person name="O'Malley M.A."/>
            <person name="Stajich J.E."/>
            <person name="Spatafora J.W."/>
            <person name="Visel A."/>
            <person name="Grigoriev I.V."/>
        </authorList>
    </citation>
    <scope>NUCLEOTIDE SEQUENCE [LARGE SCALE GENOMIC DNA]</scope>
    <source>
        <strain evidence="3 4">68-887.2</strain>
    </source>
</reference>
<evidence type="ECO:0000313" key="3">
    <source>
        <dbReference type="EMBL" id="ORY23348.1"/>
    </source>
</evidence>
<feature type="region of interest" description="Disordered" evidence="1">
    <location>
        <begin position="1"/>
        <end position="23"/>
    </location>
</feature>